<dbReference type="InterPro" id="IPR036565">
    <property type="entry name" value="Mur-like_cat_sf"/>
</dbReference>
<organism evidence="15 16">
    <name type="scientific">Clonostachys rhizophaga</name>
    <dbReference type="NCBI Taxonomy" id="160324"/>
    <lineage>
        <taxon>Eukaryota</taxon>
        <taxon>Fungi</taxon>
        <taxon>Dikarya</taxon>
        <taxon>Ascomycota</taxon>
        <taxon>Pezizomycotina</taxon>
        <taxon>Sordariomycetes</taxon>
        <taxon>Hypocreomycetidae</taxon>
        <taxon>Hypocreales</taxon>
        <taxon>Bionectriaceae</taxon>
        <taxon>Clonostachys</taxon>
    </lineage>
</organism>
<evidence type="ECO:0000256" key="5">
    <source>
        <dbReference type="ARBA" id="ARBA00022598"/>
    </source>
</evidence>
<evidence type="ECO:0000256" key="3">
    <source>
        <dbReference type="ARBA" id="ARBA00013025"/>
    </source>
</evidence>
<evidence type="ECO:0000313" key="16">
    <source>
        <dbReference type="Proteomes" id="UP000696573"/>
    </source>
</evidence>
<feature type="region of interest" description="Disordered" evidence="13">
    <location>
        <begin position="23"/>
        <end position="56"/>
    </location>
</feature>
<evidence type="ECO:0000256" key="4">
    <source>
        <dbReference type="ARBA" id="ARBA00022563"/>
    </source>
</evidence>
<comment type="pathway">
    <text evidence="1">Cofactor biosynthesis; tetrahydrofolylpolyglutamate biosynthesis.</text>
</comment>
<evidence type="ECO:0000256" key="11">
    <source>
        <dbReference type="ARBA" id="ARBA00030876"/>
    </source>
</evidence>
<dbReference type="PANTHER" id="PTHR11136">
    <property type="entry name" value="FOLYLPOLYGLUTAMATE SYNTHASE-RELATED"/>
    <property type="match status" value="1"/>
</dbReference>
<dbReference type="GO" id="GO:0046872">
    <property type="term" value="F:metal ion binding"/>
    <property type="evidence" value="ECO:0007669"/>
    <property type="project" value="UniProtKB-KW"/>
</dbReference>
<keyword evidence="8" id="KW-0067">ATP-binding</keyword>
<comment type="caution">
    <text evidence="15">The sequence shown here is derived from an EMBL/GenBank/DDBJ whole genome shotgun (WGS) entry which is preliminary data.</text>
</comment>
<dbReference type="GO" id="GO:0004326">
    <property type="term" value="F:tetrahydrofolylpolyglutamate synthase activity"/>
    <property type="evidence" value="ECO:0007669"/>
    <property type="project" value="UniProtKB-EC"/>
</dbReference>
<gene>
    <name evidence="15" type="ORF">CRHIZ90672A_00016736</name>
</gene>
<dbReference type="GO" id="GO:0006730">
    <property type="term" value="P:one-carbon metabolic process"/>
    <property type="evidence" value="ECO:0007669"/>
    <property type="project" value="UniProtKB-KW"/>
</dbReference>
<evidence type="ECO:0000256" key="1">
    <source>
        <dbReference type="ARBA" id="ARBA00005150"/>
    </source>
</evidence>
<dbReference type="InterPro" id="IPR036615">
    <property type="entry name" value="Mur_ligase_C_dom_sf"/>
</dbReference>
<dbReference type="EMBL" id="CABFNQ020000713">
    <property type="protein sequence ID" value="CAH0025630.1"/>
    <property type="molecule type" value="Genomic_DNA"/>
</dbReference>
<feature type="compositionally biased region" description="Basic and acidic residues" evidence="13">
    <location>
        <begin position="28"/>
        <end position="42"/>
    </location>
</feature>
<evidence type="ECO:0000256" key="13">
    <source>
        <dbReference type="SAM" id="MobiDB-lite"/>
    </source>
</evidence>
<dbReference type="InterPro" id="IPR001645">
    <property type="entry name" value="Folylpolyglutamate_synth"/>
</dbReference>
<dbReference type="InterPro" id="IPR013221">
    <property type="entry name" value="Mur_ligase_cen"/>
</dbReference>
<keyword evidence="4" id="KW-0554">One-carbon metabolism</keyword>
<keyword evidence="5" id="KW-0436">Ligase</keyword>
<dbReference type="NCBIfam" id="TIGR01499">
    <property type="entry name" value="folC"/>
    <property type="match status" value="1"/>
</dbReference>
<protein>
    <recommendedName>
        <fullName evidence="3">tetrahydrofolate synthase</fullName>
        <ecNumber evidence="3">6.3.2.17</ecNumber>
    </recommendedName>
    <alternativeName>
        <fullName evidence="11">Folylpoly-gamma-glutamate synthetase</fullName>
    </alternativeName>
    <alternativeName>
        <fullName evidence="10">Tetrahydrofolylpolyglutamate synthase</fullName>
    </alternativeName>
</protein>
<dbReference type="Gene3D" id="3.90.190.20">
    <property type="entry name" value="Mur ligase, C-terminal domain"/>
    <property type="match status" value="1"/>
</dbReference>
<dbReference type="GO" id="GO:0005829">
    <property type="term" value="C:cytosol"/>
    <property type="evidence" value="ECO:0007669"/>
    <property type="project" value="TreeGrafter"/>
</dbReference>
<keyword evidence="9" id="KW-0460">Magnesium</keyword>
<evidence type="ECO:0000313" key="15">
    <source>
        <dbReference type="EMBL" id="CAH0025630.1"/>
    </source>
</evidence>
<keyword evidence="16" id="KW-1185">Reference proteome</keyword>
<evidence type="ECO:0000256" key="2">
    <source>
        <dbReference type="ARBA" id="ARBA00008276"/>
    </source>
</evidence>
<dbReference type="GO" id="GO:0005524">
    <property type="term" value="F:ATP binding"/>
    <property type="evidence" value="ECO:0007669"/>
    <property type="project" value="UniProtKB-KW"/>
</dbReference>
<dbReference type="Pfam" id="PF08245">
    <property type="entry name" value="Mur_ligase_M"/>
    <property type="match status" value="1"/>
</dbReference>
<evidence type="ECO:0000256" key="6">
    <source>
        <dbReference type="ARBA" id="ARBA00022723"/>
    </source>
</evidence>
<dbReference type="SUPFAM" id="SSF53244">
    <property type="entry name" value="MurD-like peptide ligases, peptide-binding domain"/>
    <property type="match status" value="1"/>
</dbReference>
<dbReference type="PANTHER" id="PTHR11136:SF5">
    <property type="entry name" value="FOLYLPOLYGLUTAMATE SYNTHASE, MITOCHONDRIAL"/>
    <property type="match status" value="1"/>
</dbReference>
<dbReference type="AlphaFoldDB" id="A0A9N9YLH9"/>
<name>A0A9N9YLH9_9HYPO</name>
<proteinExistence type="inferred from homology"/>
<evidence type="ECO:0000259" key="14">
    <source>
        <dbReference type="Pfam" id="PF08245"/>
    </source>
</evidence>
<sequence length="488" mass="54001">MRVSKSFRQIDRSYKSAIELLNSRRRSQRPDANLKTKGDGIQHDTNTPPTPGLKGTPSIVGMEDWLSKIGHLPTDIDKLNVIHVAGTKGKGSTCAFTESFLRTFGERTGFPKKTGLYTSPHLMFPEERIRINFRPLGRDLFAKYFFEVWDALLAESRANTNIPRTLQLFALMAFHVFITEGVEAAIIETHHGGEYDATNFIQNPVVTAITTLGMDHVKQLGPTLGNIAWHKAGIMKRGAPLISAPQESAASDVIRARASEKGVDVYFAGSSPELSSEAVQLRLDVQRTNSSVALVAARRFLEARAPKNTLPLGASDIKSAIDQFSWPGRFQHLQQGRYRWYLDGAHNEMSVDKAAEWYIQGSSGSKTSTRVLIFSQASEARNATEVLDQLATALRDVAIDHVIFTTYSPDQDLDFGSAPVSKPWHGDKSHAFEEIWKKIHSTTKVHYEPDVPTALNVAKQIGAKFEAVHTLITGSQYLVGAALYALQK</sequence>
<feature type="domain" description="Mur ligase central" evidence="14">
    <location>
        <begin position="84"/>
        <end position="290"/>
    </location>
</feature>
<dbReference type="Gene3D" id="3.40.1190.10">
    <property type="entry name" value="Mur-like, catalytic domain"/>
    <property type="match status" value="1"/>
</dbReference>
<evidence type="ECO:0000256" key="8">
    <source>
        <dbReference type="ARBA" id="ARBA00022840"/>
    </source>
</evidence>
<dbReference type="SUPFAM" id="SSF53623">
    <property type="entry name" value="MurD-like peptide ligases, catalytic domain"/>
    <property type="match status" value="1"/>
</dbReference>
<evidence type="ECO:0000256" key="12">
    <source>
        <dbReference type="ARBA" id="ARBA00047493"/>
    </source>
</evidence>
<keyword evidence="7" id="KW-0547">Nucleotide-binding</keyword>
<dbReference type="GO" id="GO:0005739">
    <property type="term" value="C:mitochondrion"/>
    <property type="evidence" value="ECO:0007669"/>
    <property type="project" value="TreeGrafter"/>
</dbReference>
<keyword evidence="6" id="KW-0479">Metal-binding</keyword>
<evidence type="ECO:0000256" key="10">
    <source>
        <dbReference type="ARBA" id="ARBA00030592"/>
    </source>
</evidence>
<evidence type="ECO:0000256" key="7">
    <source>
        <dbReference type="ARBA" id="ARBA00022741"/>
    </source>
</evidence>
<dbReference type="OrthoDB" id="5212574at2759"/>
<comment type="catalytic activity">
    <reaction evidence="12">
        <text>(6S)-5,6,7,8-tetrahydrofolyl-(gamma-L-Glu)(n) + L-glutamate + ATP = (6S)-5,6,7,8-tetrahydrofolyl-(gamma-L-Glu)(n+1) + ADP + phosphate + H(+)</text>
        <dbReference type="Rhea" id="RHEA:10580"/>
        <dbReference type="Rhea" id="RHEA-COMP:14738"/>
        <dbReference type="Rhea" id="RHEA-COMP:14740"/>
        <dbReference type="ChEBI" id="CHEBI:15378"/>
        <dbReference type="ChEBI" id="CHEBI:29985"/>
        <dbReference type="ChEBI" id="CHEBI:30616"/>
        <dbReference type="ChEBI" id="CHEBI:43474"/>
        <dbReference type="ChEBI" id="CHEBI:141005"/>
        <dbReference type="ChEBI" id="CHEBI:456216"/>
        <dbReference type="EC" id="6.3.2.17"/>
    </reaction>
</comment>
<accession>A0A9N9YLH9</accession>
<reference evidence="15" key="1">
    <citation type="submission" date="2021-10" db="EMBL/GenBank/DDBJ databases">
        <authorList>
            <person name="Piombo E."/>
        </authorList>
    </citation>
    <scope>NUCLEOTIDE SEQUENCE</scope>
</reference>
<evidence type="ECO:0000256" key="9">
    <source>
        <dbReference type="ARBA" id="ARBA00022842"/>
    </source>
</evidence>
<dbReference type="EC" id="6.3.2.17" evidence="3"/>
<dbReference type="Proteomes" id="UP000696573">
    <property type="component" value="Unassembled WGS sequence"/>
</dbReference>
<comment type="similarity">
    <text evidence="2">Belongs to the folylpolyglutamate synthase family.</text>
</comment>